<gene>
    <name evidence="3" type="ORF">B0682_03570</name>
</gene>
<dbReference type="Pfam" id="PF10136">
    <property type="entry name" value="SpecificRecomb"/>
    <property type="match status" value="1"/>
</dbReference>
<organism evidence="3 4">
    <name type="scientific">Lwoffella lincolnii</name>
    <dbReference type="NCBI Taxonomy" id="90241"/>
    <lineage>
        <taxon>Bacteria</taxon>
        <taxon>Pseudomonadati</taxon>
        <taxon>Pseudomonadota</taxon>
        <taxon>Gammaproteobacteria</taxon>
        <taxon>Moraxellales</taxon>
        <taxon>Moraxellaceae</taxon>
        <taxon>Lwoffella</taxon>
    </lineage>
</organism>
<protein>
    <submittedName>
        <fullName evidence="3">Recombinase</fullName>
    </submittedName>
</protein>
<proteinExistence type="predicted"/>
<dbReference type="EMBL" id="MUYT01000004">
    <property type="protein sequence ID" value="OOS21724.1"/>
    <property type="molecule type" value="Genomic_DNA"/>
</dbReference>
<feature type="transmembrane region" description="Helical" evidence="2">
    <location>
        <begin position="406"/>
        <end position="424"/>
    </location>
</feature>
<dbReference type="AlphaFoldDB" id="A0A1T0CHD2"/>
<comment type="caution">
    <text evidence="3">The sequence shown here is derived from an EMBL/GenBank/DDBJ whole genome shotgun (WGS) entry which is preliminary data.</text>
</comment>
<evidence type="ECO:0000256" key="2">
    <source>
        <dbReference type="SAM" id="Phobius"/>
    </source>
</evidence>
<keyword evidence="2" id="KW-0812">Transmembrane</keyword>
<reference evidence="3 4" key="1">
    <citation type="submission" date="2017-02" db="EMBL/GenBank/DDBJ databases">
        <title>Draft genome sequence of Moraxella lincolnii CCUG 9405T type strain.</title>
        <authorList>
            <person name="Salva-Serra F."/>
            <person name="Engstrom-Jakobsson H."/>
            <person name="Thorell K."/>
            <person name="Jaen-Luchoro D."/>
            <person name="Gonzales-Siles L."/>
            <person name="Karlsson R."/>
            <person name="Yazdan S."/>
            <person name="Boulund F."/>
            <person name="Johnning A."/>
            <person name="Engstrand L."/>
            <person name="Kristiansson E."/>
            <person name="Moore E."/>
        </authorList>
    </citation>
    <scope>NUCLEOTIDE SEQUENCE [LARGE SCALE GENOMIC DNA]</scope>
    <source>
        <strain evidence="3 4">CCUG 9405</strain>
    </source>
</reference>
<feature type="region of interest" description="Disordered" evidence="1">
    <location>
        <begin position="46"/>
        <end position="66"/>
    </location>
</feature>
<keyword evidence="2" id="KW-0472">Membrane</keyword>
<dbReference type="STRING" id="90241.B0682_03570"/>
<evidence type="ECO:0000256" key="1">
    <source>
        <dbReference type="SAM" id="MobiDB-lite"/>
    </source>
</evidence>
<feature type="compositionally biased region" description="Low complexity" evidence="1">
    <location>
        <begin position="739"/>
        <end position="754"/>
    </location>
</feature>
<keyword evidence="2" id="KW-1133">Transmembrane helix</keyword>
<evidence type="ECO:0000313" key="4">
    <source>
        <dbReference type="Proteomes" id="UP000191094"/>
    </source>
</evidence>
<keyword evidence="4" id="KW-1185">Reference proteome</keyword>
<feature type="transmembrane region" description="Helical" evidence="2">
    <location>
        <begin position="513"/>
        <end position="539"/>
    </location>
</feature>
<dbReference type="Proteomes" id="UP000191094">
    <property type="component" value="Unassembled WGS sequence"/>
</dbReference>
<feature type="compositionally biased region" description="Basic and acidic residues" evidence="1">
    <location>
        <begin position="803"/>
        <end position="819"/>
    </location>
</feature>
<feature type="compositionally biased region" description="Basic and acidic residues" evidence="1">
    <location>
        <begin position="773"/>
        <end position="795"/>
    </location>
</feature>
<feature type="transmembrane region" description="Helical" evidence="2">
    <location>
        <begin position="374"/>
        <end position="394"/>
    </location>
</feature>
<dbReference type="RefSeq" id="WP_078306700.1">
    <property type="nucleotide sequence ID" value="NZ_MUYT01000004.1"/>
</dbReference>
<dbReference type="OrthoDB" id="5688397at2"/>
<feature type="region of interest" description="Disordered" evidence="1">
    <location>
        <begin position="733"/>
        <end position="819"/>
    </location>
</feature>
<accession>A0A1T0CHD2</accession>
<name>A0A1T0CHD2_9GAMM</name>
<feature type="transmembrane region" description="Helical" evidence="2">
    <location>
        <begin position="578"/>
        <end position="601"/>
    </location>
</feature>
<dbReference type="InterPro" id="IPR011385">
    <property type="entry name" value="Site-sp_rcmbase"/>
</dbReference>
<sequence>MVQQPSQDLYQILTHISALSEIPEPFALKRLIDALRVPKKELEEYLQSDASESKNSTNKDQDPNPANQKIQELIDILKKNPKLASDLALFCLNLLSQYRQLRMYSETGIAVEHEFWYGIKKLLGHKFIPLLPDKESVTELVAYLFNKRHDGRWLNSIDQEYFDTLTDLIRIDDEHQHLVATSKNHILNAMVFLSYRITALGLNPELLNRYPEQLNFSSAFVALNQETIKFVDDYRSKHQLDELLDTTPETDADSAPLLVMVEQCEDIATYMDKRIYKTGVSIRMTNLLMRLEQSLERMRILVALLADHHKERDKGIAQMMQALVSTSQNRYSIRYLLEENTRILSRKVTENSGMVGEHYISTDKHGYHQMFKKAAIGGVLIAFMATMKVLAYNIDLAPFGRMFINSMIYGLGFVLIHIIHGTVATKQPAMTAAAIATTISDGKGKGKGKRRHQLTKLSELIVDIMRTQFIAIMGNVLVAIPLAFAISWAWLWYTGSPMISFDMADHLLHELNPLLSLAIPHAAIAGIYLFLAGLIAGYYDNMAVFNQIGERLKRQWLLVKLLPQAKVERLGDFIEANLGAIMGNFLFGVFLGSTATIGYFLGLPLDIRHIAFSSANFAHGIFNMPAQDFTISILFISLLGVALIGLANLMVSFSLALMVALRSKDVQFMEWGRLFKQIMGHFFTHPMDFFYPRTLPMSYDKINNMGQLIYEDHQRKQSAYPSSVAMRRLKRELNKSKTNKPTANATTTNVANDKTLMDEKVAHLQQQKQQPNEIKKNGEEKSKLADLGKAEERLNAENQSESQKNEPTKKQEVKKQETK</sequence>
<feature type="transmembrane region" description="Helical" evidence="2">
    <location>
        <begin position="469"/>
        <end position="493"/>
    </location>
</feature>
<evidence type="ECO:0000313" key="3">
    <source>
        <dbReference type="EMBL" id="OOS21724.1"/>
    </source>
</evidence>
<feature type="transmembrane region" description="Helical" evidence="2">
    <location>
        <begin position="633"/>
        <end position="661"/>
    </location>
</feature>